<keyword evidence="1" id="KW-0812">Transmembrane</keyword>
<dbReference type="PANTHER" id="PTHR38608:SF3">
    <property type="entry name" value="TNP_DDE_DOM DOMAIN-CONTAINING PROTEIN"/>
    <property type="match status" value="1"/>
</dbReference>
<evidence type="ECO:0000256" key="1">
    <source>
        <dbReference type="SAM" id="Phobius"/>
    </source>
</evidence>
<reference evidence="3" key="1">
    <citation type="submission" date="2024-02" db="UniProtKB">
        <authorList>
            <consortium name="WormBaseParasite"/>
        </authorList>
    </citation>
    <scope>IDENTIFICATION</scope>
</reference>
<evidence type="ECO:0000313" key="2">
    <source>
        <dbReference type="Proteomes" id="UP000887575"/>
    </source>
</evidence>
<evidence type="ECO:0000313" key="3">
    <source>
        <dbReference type="WBParaSite" id="MBELARI_LOCUS11808"/>
    </source>
</evidence>
<keyword evidence="1" id="KW-1133">Transmembrane helix</keyword>
<accession>A0AAF3J2B6</accession>
<protein>
    <submittedName>
        <fullName evidence="3">Uncharacterized protein</fullName>
    </submittedName>
</protein>
<keyword evidence="1" id="KW-0472">Membrane</keyword>
<name>A0AAF3J2B6_9BILA</name>
<sequence>MIHVFNHPIEPTSLDEFHQEKDGQEGLFDVNIKRRKEVKYLADGRKEINGDLQEKKAPNELWRTTITRGMAQEWRERAEGGRLQQARIYLREMAYNVLGCLTNLGTSLKAFHPPSSSMTTLLLVALNIFLVLGLLRIMKIL</sequence>
<dbReference type="Proteomes" id="UP000887575">
    <property type="component" value="Unassembled WGS sequence"/>
</dbReference>
<organism evidence="2 3">
    <name type="scientific">Mesorhabditis belari</name>
    <dbReference type="NCBI Taxonomy" id="2138241"/>
    <lineage>
        <taxon>Eukaryota</taxon>
        <taxon>Metazoa</taxon>
        <taxon>Ecdysozoa</taxon>
        <taxon>Nematoda</taxon>
        <taxon>Chromadorea</taxon>
        <taxon>Rhabditida</taxon>
        <taxon>Rhabditina</taxon>
        <taxon>Rhabditomorpha</taxon>
        <taxon>Rhabditoidea</taxon>
        <taxon>Rhabditidae</taxon>
        <taxon>Mesorhabditinae</taxon>
        <taxon>Mesorhabditis</taxon>
    </lineage>
</organism>
<keyword evidence="2" id="KW-1185">Reference proteome</keyword>
<dbReference type="WBParaSite" id="MBELARI_LOCUS11808">
    <property type="protein sequence ID" value="MBELARI_LOCUS11808"/>
    <property type="gene ID" value="MBELARI_LOCUS11808"/>
</dbReference>
<feature type="transmembrane region" description="Helical" evidence="1">
    <location>
        <begin position="118"/>
        <end position="138"/>
    </location>
</feature>
<dbReference type="AlphaFoldDB" id="A0AAF3J2B6"/>
<proteinExistence type="predicted"/>
<dbReference type="PANTHER" id="PTHR38608">
    <property type="entry name" value="PROTEIN CBG07207"/>
    <property type="match status" value="1"/>
</dbReference>